<protein>
    <recommendedName>
        <fullName evidence="7">Protein CyaE</fullName>
    </recommendedName>
</protein>
<comment type="function">
    <text evidence="7">CyaE is necessary for transport of calmodulin-sensitive adenylate cyclase-hemolysin (cyclolysin).</text>
</comment>
<organism evidence="8 9">
    <name type="scientific">Caballeronia udeis</name>
    <dbReference type="NCBI Taxonomy" id="1232866"/>
    <lineage>
        <taxon>Bacteria</taxon>
        <taxon>Pseudomonadati</taxon>
        <taxon>Pseudomonadota</taxon>
        <taxon>Betaproteobacteria</taxon>
        <taxon>Burkholderiales</taxon>
        <taxon>Burkholderiaceae</taxon>
        <taxon>Caballeronia</taxon>
    </lineage>
</organism>
<accession>A0A158INQ5</accession>
<evidence type="ECO:0000256" key="7">
    <source>
        <dbReference type="PIRNR" id="PIRNR001892"/>
    </source>
</evidence>
<sequence length="435" mass="44742">MHAYELPELIDLAESANPLTRIAWNDARNMALAAGIAKSAYLPQLSVAAMGQYAGAQNSRSSIPGASSTGGTGHGTTSALSLQWLLFDFGGRAARVEAASQASVVANIGFTAVHQQVIFDVSVAFYGYQAARARVATTGQGVGNAAAILAAAQSRYKHGIGTVIEVAQANQNRAQAKLALIQAQGAESNSYLALISAMGISPLSKPMIAEMPAHTLPAPTSDSIEQIVSSAIARRPDVLSAYAAERINLAKVKAAESEFLPKVFLSANGAYNTGSSSISAIPSIGQQLPTVNLSGGRYGGSVIVGVTIPLYDGGLRQAVLAQARNDADSASTRLARSREEAVRQIVVAQNTLQTSLSAHTAAKELLAAAQTTYDAAFDAYGQGIGSVTDSLLAQNQLLAARNAAADSYSSALSAAAALALATGSVASIPTQPDWR</sequence>
<keyword evidence="7" id="KW-0354">Hemolysis</keyword>
<evidence type="ECO:0000256" key="6">
    <source>
        <dbReference type="ARBA" id="ARBA00023237"/>
    </source>
</evidence>
<dbReference type="GO" id="GO:1990281">
    <property type="term" value="C:efflux pump complex"/>
    <property type="evidence" value="ECO:0007669"/>
    <property type="project" value="TreeGrafter"/>
</dbReference>
<dbReference type="SUPFAM" id="SSF56954">
    <property type="entry name" value="Outer membrane efflux proteins (OEP)"/>
    <property type="match status" value="1"/>
</dbReference>
<dbReference type="PIRSF" id="PIRSF001892">
    <property type="entry name" value="CyaE"/>
    <property type="match status" value="1"/>
</dbReference>
<keyword evidence="7" id="KW-0204">Cytolysis</keyword>
<keyword evidence="5 7" id="KW-0472">Membrane</keyword>
<comment type="similarity">
    <text evidence="1 7">Belongs to the outer membrane factor (OMF) (TC 1.B.17) family.</text>
</comment>
<dbReference type="InterPro" id="IPR028351">
    <property type="entry name" value="CyaE"/>
</dbReference>
<evidence type="ECO:0000256" key="5">
    <source>
        <dbReference type="ARBA" id="ARBA00023136"/>
    </source>
</evidence>
<dbReference type="InterPro" id="IPR003423">
    <property type="entry name" value="OMP_efflux"/>
</dbReference>
<evidence type="ECO:0000313" key="9">
    <source>
        <dbReference type="Proteomes" id="UP000054683"/>
    </source>
</evidence>
<dbReference type="GO" id="GO:0009279">
    <property type="term" value="C:cell outer membrane"/>
    <property type="evidence" value="ECO:0007669"/>
    <property type="project" value="UniProtKB-SubCell"/>
</dbReference>
<dbReference type="GO" id="GO:0015288">
    <property type="term" value="F:porin activity"/>
    <property type="evidence" value="ECO:0007669"/>
    <property type="project" value="TreeGrafter"/>
</dbReference>
<evidence type="ECO:0000313" key="8">
    <source>
        <dbReference type="EMBL" id="SAL57701.1"/>
    </source>
</evidence>
<dbReference type="GO" id="GO:0031640">
    <property type="term" value="P:killing of cells of another organism"/>
    <property type="evidence" value="ECO:0007669"/>
    <property type="project" value="UniProtKB-KW"/>
</dbReference>
<keyword evidence="4" id="KW-0812">Transmembrane</keyword>
<evidence type="ECO:0000256" key="1">
    <source>
        <dbReference type="ARBA" id="ARBA00007613"/>
    </source>
</evidence>
<dbReference type="PANTHER" id="PTHR30026">
    <property type="entry name" value="OUTER MEMBRANE PROTEIN TOLC"/>
    <property type="match status" value="1"/>
</dbReference>
<reference evidence="8 9" key="1">
    <citation type="submission" date="2016-01" db="EMBL/GenBank/DDBJ databases">
        <authorList>
            <person name="Oliw E.H."/>
        </authorList>
    </citation>
    <scope>NUCLEOTIDE SEQUENCE [LARGE SCALE GENOMIC DNA]</scope>
    <source>
        <strain evidence="8">LMG 27134</strain>
    </source>
</reference>
<keyword evidence="3" id="KW-1134">Transmembrane beta strand</keyword>
<proteinExistence type="inferred from homology"/>
<dbReference type="EMBL" id="FCOK02000055">
    <property type="protein sequence ID" value="SAL57701.1"/>
    <property type="molecule type" value="Genomic_DNA"/>
</dbReference>
<dbReference type="Pfam" id="PF02321">
    <property type="entry name" value="OEP"/>
    <property type="match status" value="2"/>
</dbReference>
<name>A0A158INQ5_9BURK</name>
<gene>
    <name evidence="8" type="ORF">AWB69_06269</name>
</gene>
<dbReference type="AlphaFoldDB" id="A0A158INQ5"/>
<dbReference type="PANTHER" id="PTHR30026:SF20">
    <property type="entry name" value="OUTER MEMBRANE PROTEIN TOLC"/>
    <property type="match status" value="1"/>
</dbReference>
<comment type="subcellular location">
    <subcellularLocation>
        <location evidence="7">Cell outer membrane</location>
        <topology evidence="7">Peripheral membrane protein</topology>
    </subcellularLocation>
</comment>
<dbReference type="InterPro" id="IPR051906">
    <property type="entry name" value="TolC-like"/>
</dbReference>
<evidence type="ECO:0000256" key="4">
    <source>
        <dbReference type="ARBA" id="ARBA00022692"/>
    </source>
</evidence>
<keyword evidence="2 7" id="KW-0813">Transport</keyword>
<evidence type="ECO:0000256" key="3">
    <source>
        <dbReference type="ARBA" id="ARBA00022452"/>
    </source>
</evidence>
<dbReference type="Proteomes" id="UP000054683">
    <property type="component" value="Unassembled WGS sequence"/>
</dbReference>
<dbReference type="Gene3D" id="1.20.1600.10">
    <property type="entry name" value="Outer membrane efflux proteins (OEP)"/>
    <property type="match status" value="1"/>
</dbReference>
<keyword evidence="6 7" id="KW-0998">Cell outer membrane</keyword>
<evidence type="ECO:0000256" key="2">
    <source>
        <dbReference type="ARBA" id="ARBA00022448"/>
    </source>
</evidence>
<dbReference type="GO" id="GO:0015562">
    <property type="term" value="F:efflux transmembrane transporter activity"/>
    <property type="evidence" value="ECO:0007669"/>
    <property type="project" value="InterPro"/>
</dbReference>